<evidence type="ECO:0000313" key="3">
    <source>
        <dbReference type="Proteomes" id="UP001286313"/>
    </source>
</evidence>
<feature type="signal peptide" evidence="1">
    <location>
        <begin position="1"/>
        <end position="24"/>
    </location>
</feature>
<reference evidence="2" key="1">
    <citation type="submission" date="2023-10" db="EMBL/GenBank/DDBJ databases">
        <title>Genome assemblies of two species of porcelain crab, Petrolisthes cinctipes and Petrolisthes manimaculis (Anomura: Porcellanidae).</title>
        <authorList>
            <person name="Angst P."/>
        </authorList>
    </citation>
    <scope>NUCLEOTIDE SEQUENCE</scope>
    <source>
        <strain evidence="2">PB745_01</strain>
        <tissue evidence="2">Gill</tissue>
    </source>
</reference>
<keyword evidence="3" id="KW-1185">Reference proteome</keyword>
<proteinExistence type="predicted"/>
<feature type="chain" id="PRO_5042248192" description="Secreted protein" evidence="1">
    <location>
        <begin position="25"/>
        <end position="73"/>
    </location>
</feature>
<name>A0AAE1K238_PETCI</name>
<evidence type="ECO:0000256" key="1">
    <source>
        <dbReference type="SAM" id="SignalP"/>
    </source>
</evidence>
<dbReference type="Proteomes" id="UP001286313">
    <property type="component" value="Unassembled WGS sequence"/>
</dbReference>
<evidence type="ECO:0000313" key="2">
    <source>
        <dbReference type="EMBL" id="KAK3863451.1"/>
    </source>
</evidence>
<comment type="caution">
    <text evidence="2">The sequence shown here is derived from an EMBL/GenBank/DDBJ whole genome shotgun (WGS) entry which is preliminary data.</text>
</comment>
<dbReference type="AlphaFoldDB" id="A0AAE1K238"/>
<gene>
    <name evidence="2" type="ORF">Pcinc_030780</name>
</gene>
<protein>
    <recommendedName>
        <fullName evidence="4">Secreted protein</fullName>
    </recommendedName>
</protein>
<sequence>MHGAGTYGRIVVWVVAVLVATCSPLPTSSSVVNSSVAVASCRAACLHVVSLHRLVLNVFDGFGQRYGPTIPFL</sequence>
<accession>A0AAE1K238</accession>
<keyword evidence="1" id="KW-0732">Signal</keyword>
<dbReference type="EMBL" id="JAWQEG010004008">
    <property type="protein sequence ID" value="KAK3863451.1"/>
    <property type="molecule type" value="Genomic_DNA"/>
</dbReference>
<organism evidence="2 3">
    <name type="scientific">Petrolisthes cinctipes</name>
    <name type="common">Flat porcelain crab</name>
    <dbReference type="NCBI Taxonomy" id="88211"/>
    <lineage>
        <taxon>Eukaryota</taxon>
        <taxon>Metazoa</taxon>
        <taxon>Ecdysozoa</taxon>
        <taxon>Arthropoda</taxon>
        <taxon>Crustacea</taxon>
        <taxon>Multicrustacea</taxon>
        <taxon>Malacostraca</taxon>
        <taxon>Eumalacostraca</taxon>
        <taxon>Eucarida</taxon>
        <taxon>Decapoda</taxon>
        <taxon>Pleocyemata</taxon>
        <taxon>Anomura</taxon>
        <taxon>Galatheoidea</taxon>
        <taxon>Porcellanidae</taxon>
        <taxon>Petrolisthes</taxon>
    </lineage>
</organism>
<evidence type="ECO:0008006" key="4">
    <source>
        <dbReference type="Google" id="ProtNLM"/>
    </source>
</evidence>